<evidence type="ECO:0000313" key="2">
    <source>
        <dbReference type="Proteomes" id="UP001237448"/>
    </source>
</evidence>
<gene>
    <name evidence="1" type="ORF">J3R73_000620</name>
</gene>
<accession>A0ABU0F9S4</accession>
<reference evidence="1 2" key="1">
    <citation type="submission" date="2023-07" db="EMBL/GenBank/DDBJ databases">
        <title>Genomic Encyclopedia of Type Strains, Phase IV (KMG-IV): sequencing the most valuable type-strain genomes for metagenomic binning, comparative biology and taxonomic classification.</title>
        <authorList>
            <person name="Goeker M."/>
        </authorList>
    </citation>
    <scope>NUCLEOTIDE SEQUENCE [LARGE SCALE GENOMIC DNA]</scope>
    <source>
        <strain evidence="1 2">DSM 5896</strain>
    </source>
</reference>
<protein>
    <submittedName>
        <fullName evidence="1">Uncharacterized protein</fullName>
    </submittedName>
</protein>
<sequence>MSTIDFHDDEWGRHWSHAPLPQQRAPRRSRSSFAGMRGWIEARLEELRARSAEQRDRKVFEGMSAEALRDIFPEDAVLPVRADRLDGIRDAFGRPLA</sequence>
<name>A0ABU0F9S4_9HYPH</name>
<dbReference type="EMBL" id="JAUSVK010000001">
    <property type="protein sequence ID" value="MDQ0390828.1"/>
    <property type="molecule type" value="Genomic_DNA"/>
</dbReference>
<dbReference type="RefSeq" id="WP_307422273.1">
    <property type="nucleotide sequence ID" value="NZ_JAUSVK010000001.1"/>
</dbReference>
<keyword evidence="2" id="KW-1185">Reference proteome</keyword>
<comment type="caution">
    <text evidence="1">The sequence shown here is derived from an EMBL/GenBank/DDBJ whole genome shotgun (WGS) entry which is preliminary data.</text>
</comment>
<dbReference type="Proteomes" id="UP001237448">
    <property type="component" value="Unassembled WGS sequence"/>
</dbReference>
<evidence type="ECO:0000313" key="1">
    <source>
        <dbReference type="EMBL" id="MDQ0390828.1"/>
    </source>
</evidence>
<organism evidence="1 2">
    <name type="scientific">Labrys monachus</name>
    <dbReference type="NCBI Taxonomy" id="217067"/>
    <lineage>
        <taxon>Bacteria</taxon>
        <taxon>Pseudomonadati</taxon>
        <taxon>Pseudomonadota</taxon>
        <taxon>Alphaproteobacteria</taxon>
        <taxon>Hyphomicrobiales</taxon>
        <taxon>Xanthobacteraceae</taxon>
        <taxon>Labrys</taxon>
    </lineage>
</organism>
<proteinExistence type="predicted"/>